<organism evidence="1 2">
    <name type="scientific">Virgisporangium aurantiacum</name>
    <dbReference type="NCBI Taxonomy" id="175570"/>
    <lineage>
        <taxon>Bacteria</taxon>
        <taxon>Bacillati</taxon>
        <taxon>Actinomycetota</taxon>
        <taxon>Actinomycetes</taxon>
        <taxon>Micromonosporales</taxon>
        <taxon>Micromonosporaceae</taxon>
        <taxon>Virgisporangium</taxon>
    </lineage>
</organism>
<comment type="caution">
    <text evidence="1">The sequence shown here is derived from an EMBL/GenBank/DDBJ whole genome shotgun (WGS) entry which is preliminary data.</text>
</comment>
<evidence type="ECO:0000313" key="2">
    <source>
        <dbReference type="Proteomes" id="UP000612585"/>
    </source>
</evidence>
<gene>
    <name evidence="1" type="ORF">Vau01_095990</name>
</gene>
<proteinExistence type="predicted"/>
<accession>A0A8J4E5H1</accession>
<protein>
    <submittedName>
        <fullName evidence="1">Uncharacterized protein</fullName>
    </submittedName>
</protein>
<dbReference type="RefSeq" id="WP_204007491.1">
    <property type="nucleotide sequence ID" value="NZ_BOPG01000075.1"/>
</dbReference>
<dbReference type="AlphaFoldDB" id="A0A8J4E5H1"/>
<reference evidence="1" key="1">
    <citation type="submission" date="2021-01" db="EMBL/GenBank/DDBJ databases">
        <title>Whole genome shotgun sequence of Virgisporangium aurantiacum NBRC 16421.</title>
        <authorList>
            <person name="Komaki H."/>
            <person name="Tamura T."/>
        </authorList>
    </citation>
    <scope>NUCLEOTIDE SEQUENCE</scope>
    <source>
        <strain evidence="1">NBRC 16421</strain>
    </source>
</reference>
<dbReference type="Proteomes" id="UP000612585">
    <property type="component" value="Unassembled WGS sequence"/>
</dbReference>
<dbReference type="EMBL" id="BOPG01000075">
    <property type="protein sequence ID" value="GIJ62083.1"/>
    <property type="molecule type" value="Genomic_DNA"/>
</dbReference>
<sequence>MLYELPDGPEIHVVGPDDEAVWTALGVAAGDRRAVIIGAPAAPGQATVIVGTVADFAAWLDPVTGRIPAAQPTGGVGDEPTVVGVDADPPPVAELVTLPHTGIQVPDPTLRVSSLRQLPTPDGVAYTATLRQGRTPVGTIHNEGNGGATNYSPVAGSPFGPRELAAFVAASRTADGQPISDENLLEDWVTEFEHDKEVTAAVRLGRSPLRLRSPLSVVDTFYDEHFDDVYFTARHLTAAKVNTAADRAALTAELLRIPIEAGQWWQLWTGQQWEDLTPPPSRQPGSRQ</sequence>
<name>A0A8J4E5H1_9ACTN</name>
<keyword evidence="2" id="KW-1185">Reference proteome</keyword>
<evidence type="ECO:0000313" key="1">
    <source>
        <dbReference type="EMBL" id="GIJ62083.1"/>
    </source>
</evidence>